<evidence type="ECO:0000259" key="1">
    <source>
        <dbReference type="Pfam" id="PF00534"/>
    </source>
</evidence>
<dbReference type="PANTHER" id="PTHR45947">
    <property type="entry name" value="SULFOQUINOVOSYL TRANSFERASE SQD2"/>
    <property type="match status" value="1"/>
</dbReference>
<dbReference type="AlphaFoldDB" id="A0A423PGF9"/>
<dbReference type="EMBL" id="AYKH01000041">
    <property type="protein sequence ID" value="ROO24739.1"/>
    <property type="molecule type" value="Genomic_DNA"/>
</dbReference>
<reference evidence="2 3" key="1">
    <citation type="submission" date="2013-10" db="EMBL/GenBank/DDBJ databases">
        <title>Salinisphaera orenii MK-B5 Genome Sequencing.</title>
        <authorList>
            <person name="Lai Q."/>
            <person name="Li C."/>
            <person name="Shao Z."/>
        </authorList>
    </citation>
    <scope>NUCLEOTIDE SEQUENCE [LARGE SCALE GENOMIC DNA]</scope>
    <source>
        <strain evidence="2 3">MK-B5</strain>
    </source>
</reference>
<dbReference type="SUPFAM" id="SSF53756">
    <property type="entry name" value="UDP-Glycosyltransferase/glycogen phosphorylase"/>
    <property type="match status" value="1"/>
</dbReference>
<feature type="domain" description="Glycosyl transferase family 1" evidence="1">
    <location>
        <begin position="187"/>
        <end position="316"/>
    </location>
</feature>
<keyword evidence="3" id="KW-1185">Reference proteome</keyword>
<organism evidence="2 3">
    <name type="scientific">Salinisphaera orenii MK-B5</name>
    <dbReference type="NCBI Taxonomy" id="856730"/>
    <lineage>
        <taxon>Bacteria</taxon>
        <taxon>Pseudomonadati</taxon>
        <taxon>Pseudomonadota</taxon>
        <taxon>Gammaproteobacteria</taxon>
        <taxon>Salinisphaerales</taxon>
        <taxon>Salinisphaeraceae</taxon>
        <taxon>Salinisphaera</taxon>
    </lineage>
</organism>
<gene>
    <name evidence="2" type="ORF">SAOR_14015</name>
</gene>
<proteinExistence type="predicted"/>
<dbReference type="Gene3D" id="3.40.50.2000">
    <property type="entry name" value="Glycogen Phosphorylase B"/>
    <property type="match status" value="2"/>
</dbReference>
<dbReference type="GO" id="GO:0016757">
    <property type="term" value="F:glycosyltransferase activity"/>
    <property type="evidence" value="ECO:0007669"/>
    <property type="project" value="InterPro"/>
</dbReference>
<dbReference type="RefSeq" id="WP_123631977.1">
    <property type="nucleotide sequence ID" value="NZ_AYKH01000041.1"/>
</dbReference>
<evidence type="ECO:0000313" key="2">
    <source>
        <dbReference type="EMBL" id="ROO24739.1"/>
    </source>
</evidence>
<accession>A0A423PGF9</accession>
<dbReference type="InterPro" id="IPR001296">
    <property type="entry name" value="Glyco_trans_1"/>
</dbReference>
<protein>
    <recommendedName>
        <fullName evidence="1">Glycosyl transferase family 1 domain-containing protein</fullName>
    </recommendedName>
</protein>
<dbReference type="PANTHER" id="PTHR45947:SF3">
    <property type="entry name" value="SULFOQUINOVOSYL TRANSFERASE SQD2"/>
    <property type="match status" value="1"/>
</dbReference>
<dbReference type="Proteomes" id="UP000283993">
    <property type="component" value="Unassembled WGS sequence"/>
</dbReference>
<dbReference type="Pfam" id="PF00534">
    <property type="entry name" value="Glycos_transf_1"/>
    <property type="match status" value="1"/>
</dbReference>
<name>A0A423PGF9_9GAMM</name>
<evidence type="ECO:0000313" key="3">
    <source>
        <dbReference type="Proteomes" id="UP000283993"/>
    </source>
</evidence>
<comment type="caution">
    <text evidence="2">The sequence shown here is derived from an EMBL/GenBank/DDBJ whole genome shotgun (WGS) entry which is preliminary data.</text>
</comment>
<sequence>MSAASLLHYVSLDGAGGVELQFVEFLRTALARADARHAVVACGRGVHPLVADRLAASGVPVGYEKYAGPLKLPAWPRAVRAAHQRGLMRRHRPDVAVIWNRMRDSLRTLEAAGAARCLYWERGASWFPGETIAKQRFLATVPAVLCNSHAARRMLELRWGYRGAIRVVPNALRPSLRPAAARPRQLVSDRPLRLGVVARLEPIKGVALAVHALALLRDQGRAVTLSIAGDGPERRRLETLVARLDLTDVVRFEGLVADMGAFYRGIDLLVHPALREPFGQIAVEANAYGCPAVVAAVDGLVEVITHDVTGLCVAPSLPLADYPLLGGHDDDLPPVVYDPVRDRIAPLVLVDPERLAAAVATLADDPDAYARMSAAAIEAVATRFVFDGHVDAALAAVDEFRARGTLADPPASAGQIT</sequence>
<dbReference type="InterPro" id="IPR050194">
    <property type="entry name" value="Glycosyltransferase_grp1"/>
</dbReference>